<feature type="compositionally biased region" description="Low complexity" evidence="1">
    <location>
        <begin position="68"/>
        <end position="83"/>
    </location>
</feature>
<comment type="caution">
    <text evidence="2">The sequence shown here is derived from an EMBL/GenBank/DDBJ whole genome shotgun (WGS) entry which is preliminary data.</text>
</comment>
<evidence type="ECO:0000313" key="3">
    <source>
        <dbReference type="Proteomes" id="UP000750711"/>
    </source>
</evidence>
<evidence type="ECO:0000256" key="1">
    <source>
        <dbReference type="SAM" id="MobiDB-lite"/>
    </source>
</evidence>
<accession>A0A9P8L3I1</accession>
<reference evidence="2" key="1">
    <citation type="submission" date="2021-03" db="EMBL/GenBank/DDBJ databases">
        <title>Comparative genomics and phylogenomic investigation of the class Geoglossomycetes provide insights into ecological specialization and systematics.</title>
        <authorList>
            <person name="Melie T."/>
            <person name="Pirro S."/>
            <person name="Miller A.N."/>
            <person name="Quandt A."/>
        </authorList>
    </citation>
    <scope>NUCLEOTIDE SEQUENCE</scope>
    <source>
        <strain evidence="2">CAQ_001_2017</strain>
    </source>
</reference>
<sequence length="110" mass="11774">MGTLPLGSLREQPEEEALTPLTPDPKRRRFNRNPAPNTTSPIFRSIASRIEGTAGQSPYPMGPPPRPHAGSSASSSTTFSSTPSLPPLQTMAGDSVKAMVMTIPYINKIK</sequence>
<dbReference type="EMBL" id="JAGHQM010003954">
    <property type="protein sequence ID" value="KAH0538574.1"/>
    <property type="molecule type" value="Genomic_DNA"/>
</dbReference>
<feature type="non-terminal residue" evidence="2">
    <location>
        <position position="110"/>
    </location>
</feature>
<organism evidence="2 3">
    <name type="scientific">Trichoglossum hirsutum</name>
    <dbReference type="NCBI Taxonomy" id="265104"/>
    <lineage>
        <taxon>Eukaryota</taxon>
        <taxon>Fungi</taxon>
        <taxon>Dikarya</taxon>
        <taxon>Ascomycota</taxon>
        <taxon>Pezizomycotina</taxon>
        <taxon>Geoglossomycetes</taxon>
        <taxon>Geoglossales</taxon>
        <taxon>Geoglossaceae</taxon>
        <taxon>Trichoglossum</taxon>
    </lineage>
</organism>
<proteinExistence type="predicted"/>
<dbReference type="AlphaFoldDB" id="A0A9P8L3I1"/>
<dbReference type="Proteomes" id="UP000750711">
    <property type="component" value="Unassembled WGS sequence"/>
</dbReference>
<protein>
    <submittedName>
        <fullName evidence="2">Uncharacterized protein</fullName>
    </submittedName>
</protein>
<evidence type="ECO:0000313" key="2">
    <source>
        <dbReference type="EMBL" id="KAH0538574.1"/>
    </source>
</evidence>
<gene>
    <name evidence="2" type="ORF">GP486_008768</name>
</gene>
<name>A0A9P8L3I1_9PEZI</name>
<keyword evidence="3" id="KW-1185">Reference proteome</keyword>
<feature type="region of interest" description="Disordered" evidence="1">
    <location>
        <begin position="1"/>
        <end position="96"/>
    </location>
</feature>